<evidence type="ECO:0000313" key="3">
    <source>
        <dbReference type="Proteomes" id="UP000501812"/>
    </source>
</evidence>
<dbReference type="AlphaFoldDB" id="A0A858RN19"/>
<dbReference type="Proteomes" id="UP000501812">
    <property type="component" value="Chromosome"/>
</dbReference>
<name>A0A858RN19_9BACT</name>
<accession>A0A858RN19</accession>
<reference evidence="2 3" key="1">
    <citation type="submission" date="2020-04" db="EMBL/GenBank/DDBJ databases">
        <title>Luteolibacter sp. G-1-1-1 isolated from soil.</title>
        <authorList>
            <person name="Dahal R.H."/>
        </authorList>
    </citation>
    <scope>NUCLEOTIDE SEQUENCE [LARGE SCALE GENOMIC DNA]</scope>
    <source>
        <strain evidence="2 3">G-1-1-1</strain>
    </source>
</reference>
<sequence>MKSYLPFLFSASLVLAASTASAATLAEWRYDSAVAEPFEAYNFEDGAEVSGFQGHGSANLSVQFRYRGWSTTIDTNNYCGFTIQAEAGKQLTITSLDFSSAVSAGSVTGFQWGYRIDGGAWTMGELYESGEEGFGFIGAEHAKVWDIPDFTTTGAVEFGLFAQALNTTSSVIVSQPGALVLNGSITPVPEPSAALLSTAGLLAALRRRRR</sequence>
<feature type="signal peptide" evidence="1">
    <location>
        <begin position="1"/>
        <end position="22"/>
    </location>
</feature>
<dbReference type="InterPro" id="IPR013424">
    <property type="entry name" value="Ice-binding_C"/>
</dbReference>
<keyword evidence="3" id="KW-1185">Reference proteome</keyword>
<feature type="chain" id="PRO_5032429816" evidence="1">
    <location>
        <begin position="23"/>
        <end position="210"/>
    </location>
</feature>
<dbReference type="KEGG" id="luo:HHL09_20045"/>
<protein>
    <submittedName>
        <fullName evidence="2">PEP-CTERM sorting domain-containing protein</fullName>
    </submittedName>
</protein>
<evidence type="ECO:0000313" key="2">
    <source>
        <dbReference type="EMBL" id="QJE97981.1"/>
    </source>
</evidence>
<keyword evidence="1" id="KW-0732">Signal</keyword>
<dbReference type="NCBIfam" id="TIGR02595">
    <property type="entry name" value="PEP_CTERM"/>
    <property type="match status" value="1"/>
</dbReference>
<organism evidence="2 3">
    <name type="scientific">Luteolibacter luteus</name>
    <dbReference type="NCBI Taxonomy" id="2728835"/>
    <lineage>
        <taxon>Bacteria</taxon>
        <taxon>Pseudomonadati</taxon>
        <taxon>Verrucomicrobiota</taxon>
        <taxon>Verrucomicrobiia</taxon>
        <taxon>Verrucomicrobiales</taxon>
        <taxon>Verrucomicrobiaceae</taxon>
        <taxon>Luteolibacter</taxon>
    </lineage>
</organism>
<dbReference type="EMBL" id="CP051774">
    <property type="protein sequence ID" value="QJE97981.1"/>
    <property type="molecule type" value="Genomic_DNA"/>
</dbReference>
<gene>
    <name evidence="2" type="ORF">HHL09_20045</name>
</gene>
<dbReference type="RefSeq" id="WP_169456407.1">
    <property type="nucleotide sequence ID" value="NZ_CP051774.1"/>
</dbReference>
<evidence type="ECO:0000256" key="1">
    <source>
        <dbReference type="SAM" id="SignalP"/>
    </source>
</evidence>
<proteinExistence type="predicted"/>